<dbReference type="InterPro" id="IPR036409">
    <property type="entry name" value="Aldolase_II/adducin_N_sf"/>
</dbReference>
<dbReference type="EC" id="2.5.1.3" evidence="7"/>
<organism evidence="7 8">
    <name type="scientific">Aeropyrum pernix (strain ATCC 700893 / DSM 11879 / JCM 9820 / NBRC 100138 / K1)</name>
    <dbReference type="NCBI Taxonomy" id="272557"/>
    <lineage>
        <taxon>Archaea</taxon>
        <taxon>Thermoproteota</taxon>
        <taxon>Thermoprotei</taxon>
        <taxon>Desulfurococcales</taxon>
        <taxon>Desulfurococcaceae</taxon>
        <taxon>Aeropyrum</taxon>
    </lineage>
</organism>
<proteinExistence type="predicted"/>
<dbReference type="GO" id="GO:0008902">
    <property type="term" value="F:hydroxymethylpyrimidine kinase activity"/>
    <property type="evidence" value="ECO:0007669"/>
    <property type="project" value="UniProtKB-EC"/>
</dbReference>
<dbReference type="Gene3D" id="3.40.225.10">
    <property type="entry name" value="Class II aldolase/adducin N-terminal domain"/>
    <property type="match status" value="1"/>
</dbReference>
<dbReference type="InterPro" id="IPR013749">
    <property type="entry name" value="PM/HMP-P_kinase-1"/>
</dbReference>
<evidence type="ECO:0000313" key="8">
    <source>
        <dbReference type="Proteomes" id="UP000002518"/>
    </source>
</evidence>
<dbReference type="eggNOG" id="arCOG00020">
    <property type="taxonomic scope" value="Archaea"/>
</dbReference>
<dbReference type="GO" id="GO:0004789">
    <property type="term" value="F:thiamine-phosphate diphosphorylase activity"/>
    <property type="evidence" value="ECO:0007669"/>
    <property type="project" value="UniProtKB-EC"/>
</dbReference>
<dbReference type="GO" id="GO:0005829">
    <property type="term" value="C:cytosol"/>
    <property type="evidence" value="ECO:0007669"/>
    <property type="project" value="TreeGrafter"/>
</dbReference>
<name>Q9Y985_AERPE</name>
<dbReference type="PANTHER" id="PTHR20858:SF17">
    <property type="entry name" value="HYDROXYMETHYLPYRIMIDINE_PHOSPHOMETHYLPYRIMIDINE KINASE THI20-RELATED"/>
    <property type="match status" value="1"/>
</dbReference>
<dbReference type="NCBIfam" id="TIGR00097">
    <property type="entry name" value="HMP-P_kinase"/>
    <property type="match status" value="1"/>
</dbReference>
<evidence type="ECO:0000256" key="3">
    <source>
        <dbReference type="ARBA" id="ARBA00022777"/>
    </source>
</evidence>
<dbReference type="KEGG" id="ape:APE_2400.1"/>
<keyword evidence="2" id="KW-0547">Nucleotide-binding</keyword>
<dbReference type="SUPFAM" id="SSF53613">
    <property type="entry name" value="Ribokinase-like"/>
    <property type="match status" value="1"/>
</dbReference>
<evidence type="ECO:0000256" key="1">
    <source>
        <dbReference type="ARBA" id="ARBA00022679"/>
    </source>
</evidence>
<dbReference type="GO" id="GO:0005524">
    <property type="term" value="F:ATP binding"/>
    <property type="evidence" value="ECO:0007669"/>
    <property type="project" value="UniProtKB-KW"/>
</dbReference>
<dbReference type="GO" id="GO:0008972">
    <property type="term" value="F:phosphomethylpyrimidine kinase activity"/>
    <property type="evidence" value="ECO:0007669"/>
    <property type="project" value="UniProtKB-EC"/>
</dbReference>
<dbReference type="InterPro" id="IPR019293">
    <property type="entry name" value="ThiN"/>
</dbReference>
<dbReference type="Gene3D" id="3.40.1190.20">
    <property type="match status" value="1"/>
</dbReference>
<dbReference type="InterPro" id="IPR029056">
    <property type="entry name" value="Ribokinase-like"/>
</dbReference>
<dbReference type="PATRIC" id="fig|272557.25.peg.1597"/>
<dbReference type="AlphaFoldDB" id="Q9Y985"/>
<dbReference type="Pfam" id="PF08543">
    <property type="entry name" value="Phos_pyr_kin"/>
    <property type="match status" value="1"/>
</dbReference>
<sequence length="460" mass="49020">MPPVRKTRIPVALTIAGSDSGGGAGIQADLKTFAVMGVHGASAITSITAQNTMEVRAIHDVPPDVVKAQVEAVADDLGVDAAKTGMLSNTGIIKAVAEVVDEYGFPLVVDPVMVAKSGARLLKPEAEEALKKLVIPRATIVTPNAPEAEVLTGVKVVDLDTAREAARIIVEELGAEAAVVKGGHLRGEYVVDVLYHRGEYRLFKERRIEKATTHGTGCAFSAAIAAGLAKGRSVEEAVDVAKKFITVAVDYGLEIGGGHGPVNPVAWQAIPAGRWEVLENLEKAGETLRQAEDVVHTLVPEVLMNIAMAIPYPYARTPLDVAAFPGRIGVHMGRLVFKGKPEFGASRHMARLVLAAMSVNPDIRAAGNIKYSKDVVRAAEDLGLLTYRGDRRAEPPDVKAREGGTLPWMLRSAYESLGRLPDVIYDEGEVGKEPMVRILGRTAVDVARVIVDIARRVARG</sequence>
<evidence type="ECO:0000256" key="4">
    <source>
        <dbReference type="ARBA" id="ARBA00022840"/>
    </source>
</evidence>
<dbReference type="Pfam" id="PF10120">
    <property type="entry name" value="ThiN"/>
    <property type="match status" value="1"/>
</dbReference>
<dbReference type="RefSeq" id="WP_010866983.1">
    <property type="nucleotide sequence ID" value="NC_000854.2"/>
</dbReference>
<dbReference type="EC" id="2.7.1.49" evidence="7"/>
<dbReference type="EnsemblBacteria" id="BAA81415">
    <property type="protein sequence ID" value="BAA81415"/>
    <property type="gene ID" value="APE_2400.1"/>
</dbReference>
<keyword evidence="3" id="KW-0418">Kinase</keyword>
<dbReference type="GO" id="GO:0009228">
    <property type="term" value="P:thiamine biosynthetic process"/>
    <property type="evidence" value="ECO:0007669"/>
    <property type="project" value="InterPro"/>
</dbReference>
<protein>
    <submittedName>
        <fullName evidence="7">Trifunctional ThiDN protein</fullName>
        <ecNumber evidence="7">2.5.1.3</ecNumber>
        <ecNumber evidence="7">2.7.1.49</ecNumber>
        <ecNumber evidence="7">2.7.4.7</ecNumber>
    </submittedName>
</protein>
<feature type="domain" description="Pyridoxamine kinase/Phosphomethylpyrimidine kinase" evidence="5">
    <location>
        <begin position="19"/>
        <end position="263"/>
    </location>
</feature>
<dbReference type="EMBL" id="BA000002">
    <property type="protein sequence ID" value="BAA81415.2"/>
    <property type="molecule type" value="Genomic_DNA"/>
</dbReference>
<dbReference type="PANTHER" id="PTHR20858">
    <property type="entry name" value="PHOSPHOMETHYLPYRIMIDINE KINASE"/>
    <property type="match status" value="1"/>
</dbReference>
<dbReference type="CDD" id="cd01169">
    <property type="entry name" value="HMPP_kinase"/>
    <property type="match status" value="1"/>
</dbReference>
<dbReference type="FunFam" id="3.40.1190.20:FF:000003">
    <property type="entry name" value="Phosphomethylpyrimidine kinase ThiD"/>
    <property type="match status" value="1"/>
</dbReference>
<evidence type="ECO:0000259" key="5">
    <source>
        <dbReference type="Pfam" id="PF08543"/>
    </source>
</evidence>
<evidence type="ECO:0000313" key="7">
    <source>
        <dbReference type="EMBL" id="BAA81415.2"/>
    </source>
</evidence>
<dbReference type="EC" id="2.7.4.7" evidence="7"/>
<keyword evidence="8" id="KW-1185">Reference proteome</keyword>
<keyword evidence="4" id="KW-0067">ATP-binding</keyword>
<feature type="domain" description="Thiamine-phosphate synthase ThiN" evidence="6">
    <location>
        <begin position="280"/>
        <end position="450"/>
    </location>
</feature>
<dbReference type="InterPro" id="IPR004399">
    <property type="entry name" value="HMP/HMP-P_kinase_dom"/>
</dbReference>
<dbReference type="NCBIfam" id="NF006346">
    <property type="entry name" value="PRK08573.1"/>
    <property type="match status" value="1"/>
</dbReference>
<dbReference type="GeneID" id="1445392"/>
<dbReference type="PIR" id="G72469">
    <property type="entry name" value="G72469"/>
</dbReference>
<dbReference type="STRING" id="272557.APE_2400.1"/>
<dbReference type="Proteomes" id="UP000002518">
    <property type="component" value="Chromosome"/>
</dbReference>
<reference evidence="7 8" key="1">
    <citation type="journal article" date="1999" name="DNA Res.">
        <title>Complete genome sequence of an aerobic hyper-thermophilic crenarchaeon, Aeropyrum pernix K1.</title>
        <authorList>
            <person name="Kawarabayasi Y."/>
            <person name="Hino Y."/>
            <person name="Horikawa H."/>
            <person name="Yamazaki S."/>
            <person name="Haikawa Y."/>
            <person name="Jin-no K."/>
            <person name="Takahashi M."/>
            <person name="Sekine M."/>
            <person name="Baba S."/>
            <person name="Ankai A."/>
            <person name="Kosugi H."/>
            <person name="Hosoyama A."/>
            <person name="Fukui S."/>
            <person name="Nagai Y."/>
            <person name="Nishijima K."/>
            <person name="Nakazawa H."/>
            <person name="Takamiya M."/>
            <person name="Masuda S."/>
            <person name="Funahashi T."/>
            <person name="Tanaka T."/>
            <person name="Kudoh Y."/>
            <person name="Yamazaki J."/>
            <person name="Kushida N."/>
            <person name="Oguchi A."/>
            <person name="Aoki K."/>
            <person name="Kubota K."/>
            <person name="Nakamura Y."/>
            <person name="Nomura N."/>
            <person name="Sako Y."/>
            <person name="Kikuchi H."/>
        </authorList>
    </citation>
    <scope>NUCLEOTIDE SEQUENCE [LARGE SCALE GENOMIC DNA]</scope>
    <source>
        <strain evidence="8">ATCC 700893 / DSM 11879 / JCM 9820 / NBRC 100138 / K1</strain>
    </source>
</reference>
<evidence type="ECO:0000259" key="6">
    <source>
        <dbReference type="Pfam" id="PF10120"/>
    </source>
</evidence>
<keyword evidence="1 7" id="KW-0808">Transferase</keyword>
<gene>
    <name evidence="7" type="primary">thiDN</name>
    <name evidence="7" type="ordered locus">APE_2400.1</name>
</gene>
<accession>Q9Y985</accession>
<dbReference type="SUPFAM" id="SSF53639">
    <property type="entry name" value="AraD/HMP-PK domain-like"/>
    <property type="match status" value="1"/>
</dbReference>
<evidence type="ECO:0000256" key="2">
    <source>
        <dbReference type="ARBA" id="ARBA00022741"/>
    </source>
</evidence>